<sequence>MALLRVSGTRFADTPKENMNDHVVILLCLLGAGAALLIGYAIFRYFMPGAGRNDIERPGHDGMTQVQYMRTVRLRNHEQLQAMYAPRQPKRLMHTHEEYNYRTSDATSDFY</sequence>
<evidence type="ECO:0000256" key="1">
    <source>
        <dbReference type="SAM" id="Phobius"/>
    </source>
</evidence>
<dbReference type="OrthoDB" id="10338865at2759"/>
<accession>A0A139IA29</accession>
<keyword evidence="3" id="KW-1185">Reference proteome</keyword>
<comment type="caution">
    <text evidence="2">The sequence shown here is derived from an EMBL/GenBank/DDBJ whole genome shotgun (WGS) entry which is preliminary data.</text>
</comment>
<gene>
    <name evidence="2" type="ORF">AC579_170</name>
</gene>
<evidence type="ECO:0000313" key="2">
    <source>
        <dbReference type="EMBL" id="KXT11597.1"/>
    </source>
</evidence>
<keyword evidence="1" id="KW-0812">Transmembrane</keyword>
<dbReference type="EMBL" id="LFZO01000191">
    <property type="protein sequence ID" value="KXT11597.1"/>
    <property type="molecule type" value="Genomic_DNA"/>
</dbReference>
<keyword evidence="1" id="KW-0472">Membrane</keyword>
<feature type="transmembrane region" description="Helical" evidence="1">
    <location>
        <begin position="23"/>
        <end position="43"/>
    </location>
</feature>
<dbReference type="Proteomes" id="UP000073492">
    <property type="component" value="Unassembled WGS sequence"/>
</dbReference>
<dbReference type="AlphaFoldDB" id="A0A139IA29"/>
<protein>
    <submittedName>
        <fullName evidence="2">Uncharacterized protein</fullName>
    </submittedName>
</protein>
<organism evidence="2 3">
    <name type="scientific">Pseudocercospora musae</name>
    <dbReference type="NCBI Taxonomy" id="113226"/>
    <lineage>
        <taxon>Eukaryota</taxon>
        <taxon>Fungi</taxon>
        <taxon>Dikarya</taxon>
        <taxon>Ascomycota</taxon>
        <taxon>Pezizomycotina</taxon>
        <taxon>Dothideomycetes</taxon>
        <taxon>Dothideomycetidae</taxon>
        <taxon>Mycosphaerellales</taxon>
        <taxon>Mycosphaerellaceae</taxon>
        <taxon>Pseudocercospora</taxon>
    </lineage>
</organism>
<keyword evidence="1" id="KW-1133">Transmembrane helix</keyword>
<name>A0A139IA29_9PEZI</name>
<proteinExistence type="predicted"/>
<reference evidence="2 3" key="1">
    <citation type="submission" date="2015-07" db="EMBL/GenBank/DDBJ databases">
        <title>Comparative genomics of the Sigatoka disease complex on banana suggests a link between parallel evolutionary changes in Pseudocercospora fijiensis and Pseudocercospora eumusae and increased virulence on the banana host.</title>
        <authorList>
            <person name="Chang T.-C."/>
            <person name="Salvucci A."/>
            <person name="Crous P.W."/>
            <person name="Stergiopoulos I."/>
        </authorList>
    </citation>
    <scope>NUCLEOTIDE SEQUENCE [LARGE SCALE GENOMIC DNA]</scope>
    <source>
        <strain evidence="2 3">CBS 116634</strain>
    </source>
</reference>
<evidence type="ECO:0000313" key="3">
    <source>
        <dbReference type="Proteomes" id="UP000073492"/>
    </source>
</evidence>